<dbReference type="Pfam" id="PF13185">
    <property type="entry name" value="GAF_2"/>
    <property type="match status" value="1"/>
</dbReference>
<dbReference type="EMBL" id="JACEOL010000009">
    <property type="protein sequence ID" value="MBA4601440.1"/>
    <property type="molecule type" value="Genomic_DNA"/>
</dbReference>
<evidence type="ECO:0000313" key="4">
    <source>
        <dbReference type="Proteomes" id="UP000538292"/>
    </source>
</evidence>
<dbReference type="InterPro" id="IPR029016">
    <property type="entry name" value="GAF-like_dom_sf"/>
</dbReference>
<accession>A0A7W1XQT1</accession>
<dbReference type="Gene3D" id="3.30.450.40">
    <property type="match status" value="1"/>
</dbReference>
<comment type="similarity">
    <text evidence="1">Belongs to the free Met sulfoxide reductase family.</text>
</comment>
<dbReference type="SMART" id="SM00065">
    <property type="entry name" value="GAF"/>
    <property type="match status" value="1"/>
</dbReference>
<organism evidence="3 4">
    <name type="scientific">Thermoactinomyces mirandus</name>
    <dbReference type="NCBI Taxonomy" id="2756294"/>
    <lineage>
        <taxon>Bacteria</taxon>
        <taxon>Bacillati</taxon>
        <taxon>Bacillota</taxon>
        <taxon>Bacilli</taxon>
        <taxon>Bacillales</taxon>
        <taxon>Thermoactinomycetaceae</taxon>
        <taxon>Thermoactinomyces</taxon>
    </lineage>
</organism>
<dbReference type="PROSITE" id="PS01320">
    <property type="entry name" value="UPF0067"/>
    <property type="match status" value="1"/>
</dbReference>
<evidence type="ECO:0000256" key="1">
    <source>
        <dbReference type="ARBA" id="ARBA00038454"/>
    </source>
</evidence>
<dbReference type="Proteomes" id="UP000538292">
    <property type="component" value="Unassembled WGS sequence"/>
</dbReference>
<dbReference type="GO" id="GO:0005829">
    <property type="term" value="C:cytosol"/>
    <property type="evidence" value="ECO:0007669"/>
    <property type="project" value="TreeGrafter"/>
</dbReference>
<comment type="caution">
    <text evidence="3">The sequence shown here is derived from an EMBL/GenBank/DDBJ whole genome shotgun (WGS) entry which is preliminary data.</text>
</comment>
<dbReference type="PANTHER" id="PTHR21021:SF15">
    <property type="entry name" value="FREE METHIONINE-R-SULFOXIDE REDUCTASE"/>
    <property type="match status" value="1"/>
</dbReference>
<dbReference type="FunFam" id="3.30.450.40:FF:000008">
    <property type="entry name" value="GAF domain-containing proteins"/>
    <property type="match status" value="1"/>
</dbReference>
<dbReference type="PANTHER" id="PTHR21021">
    <property type="entry name" value="GAF/PUTATIVE CYTOSKELETAL PROTEIN"/>
    <property type="match status" value="1"/>
</dbReference>
<dbReference type="InterPro" id="IPR003018">
    <property type="entry name" value="GAF"/>
</dbReference>
<name>A0A7W1XQT1_9BACL</name>
<keyword evidence="4" id="KW-1185">Reference proteome</keyword>
<reference evidence="3 4" key="1">
    <citation type="submission" date="2020-07" db="EMBL/GenBank/DDBJ databases">
        <title>Thermoactinomyces phylogeny.</title>
        <authorList>
            <person name="Dunlap C."/>
        </authorList>
    </citation>
    <scope>NUCLEOTIDE SEQUENCE [LARGE SCALE GENOMIC DNA]</scope>
    <source>
        <strain evidence="3 4">AMNI-1</strain>
    </source>
</reference>
<dbReference type="AlphaFoldDB" id="A0A7W1XQT1"/>
<proteinExistence type="inferred from homology"/>
<gene>
    <name evidence="3" type="ORF">H2C83_03715</name>
</gene>
<sequence>MFVFKHIQADKKTGYETMLNQLSGLLEGETDWLANLSNTASHLIHSLPDLNWAGFYLLKDEELVLGPFMGKPACVRIPVSKGVCGTAVKEKRTLLVKDVTTFPGHIACDADSRSEVVIPLYVNRQIIGVLDIDSPKQARFDEEDVANLEKYAGILLKKTDWSPLLSRQS</sequence>
<evidence type="ECO:0000259" key="2">
    <source>
        <dbReference type="SMART" id="SM00065"/>
    </source>
</evidence>
<dbReference type="RefSeq" id="WP_181737897.1">
    <property type="nucleotide sequence ID" value="NZ_JACEOL010000009.1"/>
</dbReference>
<protein>
    <submittedName>
        <fullName evidence="3">GAF domain-containing protein</fullName>
    </submittedName>
</protein>
<dbReference type="SUPFAM" id="SSF55781">
    <property type="entry name" value="GAF domain-like"/>
    <property type="match status" value="1"/>
</dbReference>
<dbReference type="InterPro" id="IPR000614">
    <property type="entry name" value="FRMsr_CS"/>
</dbReference>
<dbReference type="GO" id="GO:0033745">
    <property type="term" value="F:L-methionine-(R)-S-oxide reductase activity"/>
    <property type="evidence" value="ECO:0007669"/>
    <property type="project" value="TreeGrafter"/>
</dbReference>
<feature type="domain" description="GAF" evidence="2">
    <location>
        <begin position="32"/>
        <end position="169"/>
    </location>
</feature>
<evidence type="ECO:0000313" key="3">
    <source>
        <dbReference type="EMBL" id="MBA4601440.1"/>
    </source>
</evidence>
<dbReference type="InterPro" id="IPR051330">
    <property type="entry name" value="Phosphatase_reg/MetRdx"/>
</dbReference>